<feature type="domain" description="YdhG-like" evidence="1">
    <location>
        <begin position="40"/>
        <end position="127"/>
    </location>
</feature>
<name>A0ABW6A893_9BACT</name>
<accession>A0ABW6A893</accession>
<dbReference type="Proteomes" id="UP001597511">
    <property type="component" value="Unassembled WGS sequence"/>
</dbReference>
<dbReference type="Pfam" id="PF08818">
    <property type="entry name" value="DUF1801"/>
    <property type="match status" value="1"/>
</dbReference>
<evidence type="ECO:0000259" key="1">
    <source>
        <dbReference type="Pfam" id="PF08818"/>
    </source>
</evidence>
<comment type="caution">
    <text evidence="2">The sequence shown here is derived from an EMBL/GenBank/DDBJ whole genome shotgun (WGS) entry which is preliminary data.</text>
</comment>
<proteinExistence type="predicted"/>
<protein>
    <submittedName>
        <fullName evidence="2">DUF1801 domain-containing protein</fullName>
    </submittedName>
</protein>
<dbReference type="RefSeq" id="WP_386102222.1">
    <property type="nucleotide sequence ID" value="NZ_JBHUOZ010000003.1"/>
</dbReference>
<evidence type="ECO:0000313" key="2">
    <source>
        <dbReference type="EMBL" id="MFD2921599.1"/>
    </source>
</evidence>
<keyword evidence="3" id="KW-1185">Reference proteome</keyword>
<evidence type="ECO:0000313" key="3">
    <source>
        <dbReference type="Proteomes" id="UP001597511"/>
    </source>
</evidence>
<gene>
    <name evidence="2" type="ORF">ACFS6H_17910</name>
</gene>
<reference evidence="3" key="1">
    <citation type="journal article" date="2019" name="Int. J. Syst. Evol. Microbiol.">
        <title>The Global Catalogue of Microorganisms (GCM) 10K type strain sequencing project: providing services to taxonomists for standard genome sequencing and annotation.</title>
        <authorList>
            <consortium name="The Broad Institute Genomics Platform"/>
            <consortium name="The Broad Institute Genome Sequencing Center for Infectious Disease"/>
            <person name="Wu L."/>
            <person name="Ma J."/>
        </authorList>
    </citation>
    <scope>NUCLEOTIDE SEQUENCE [LARGE SCALE GENOMIC DNA]</scope>
    <source>
        <strain evidence="3">KCTC 23299</strain>
    </source>
</reference>
<organism evidence="2 3">
    <name type="scientific">Terrimonas rubra</name>
    <dbReference type="NCBI Taxonomy" id="1035890"/>
    <lineage>
        <taxon>Bacteria</taxon>
        <taxon>Pseudomonadati</taxon>
        <taxon>Bacteroidota</taxon>
        <taxon>Chitinophagia</taxon>
        <taxon>Chitinophagales</taxon>
        <taxon>Chitinophagaceae</taxon>
        <taxon>Terrimonas</taxon>
    </lineage>
</organism>
<dbReference type="InterPro" id="IPR014922">
    <property type="entry name" value="YdhG-like"/>
</dbReference>
<dbReference type="EMBL" id="JBHUOZ010000003">
    <property type="protein sequence ID" value="MFD2921599.1"/>
    <property type="molecule type" value="Genomic_DNA"/>
</dbReference>
<sequence length="138" mass="15507">MSANKTTATKMDVAAFIRSSDPKKVEDSFTLVALMERLSGEKATMWGPSIIGFGKYHYKYASGREGDMCRIGFSPRKDKFSLYVLDCDEKDQLALVKDLGKVTMTVSCIYFKKLADLDMGVLEKLITLSLERTKVKWG</sequence>